<reference evidence="3 4" key="1">
    <citation type="journal article" date="2021" name="bioRxiv">
        <title>Chromosome-scale and haplotype-resolved genome assembly of a tetraploid potato cultivar.</title>
        <authorList>
            <person name="Sun H."/>
            <person name="Jiao W.-B."/>
            <person name="Krause K."/>
            <person name="Campoy J.A."/>
            <person name="Goel M."/>
            <person name="Folz-Donahue K."/>
            <person name="Kukat C."/>
            <person name="Huettel B."/>
            <person name="Schneeberger K."/>
        </authorList>
    </citation>
    <scope>NUCLEOTIDE SEQUENCE [LARGE SCALE GENOMIC DNA]</scope>
    <source>
        <strain evidence="3">SolTubOtavaFocal</strain>
        <tissue evidence="3">Leaves</tissue>
    </source>
</reference>
<keyword evidence="1" id="KW-1133">Transmembrane helix</keyword>
<dbReference type="EMBL" id="JAIVGD010000018">
    <property type="protein sequence ID" value="KAH0755010.1"/>
    <property type="molecule type" value="Genomic_DNA"/>
</dbReference>
<keyword evidence="4" id="KW-1185">Reference proteome</keyword>
<keyword evidence="1" id="KW-0472">Membrane</keyword>
<dbReference type="PANTHER" id="PTHR48200">
    <property type="entry name" value="PROTEIN, PUTATIVE-RELATED"/>
    <property type="match status" value="1"/>
</dbReference>
<name>A0ABQ7UT47_SOLTU</name>
<gene>
    <name evidence="3" type="ORF">KY290_025280</name>
</gene>
<keyword evidence="1" id="KW-0812">Transmembrane</keyword>
<dbReference type="InterPro" id="IPR019557">
    <property type="entry name" value="AminoTfrase-like_pln_mobile"/>
</dbReference>
<feature type="transmembrane region" description="Helical" evidence="1">
    <location>
        <begin position="68"/>
        <end position="87"/>
    </location>
</feature>
<evidence type="ECO:0000256" key="1">
    <source>
        <dbReference type="SAM" id="Phobius"/>
    </source>
</evidence>
<accession>A0ABQ7UT47</accession>
<sequence length="162" mass="18833">MTPTLEEIASFMEKGSNVRGADFRNKNHIIPKNVDVKKFLDLLKINQKEKDTLKNGWNQLSNQGGIEAWKVNGCLAFMVAFLGFIVFPKRDKHIDIRLAEVVKVLTTMENPTVIPMILADMLRALTKYINREMHFEGCNILLQIWFLEHLYYHDRAPRFTPD</sequence>
<dbReference type="Proteomes" id="UP000826656">
    <property type="component" value="Unassembled WGS sequence"/>
</dbReference>
<proteinExistence type="predicted"/>
<dbReference type="PANTHER" id="PTHR48200:SF1">
    <property type="entry name" value="AMINOTRANSFERASE-LIKE PLANT MOBILE DOMAIN-CONTAINING PROTEIN"/>
    <property type="match status" value="1"/>
</dbReference>
<evidence type="ECO:0000313" key="3">
    <source>
        <dbReference type="EMBL" id="KAH0755010.1"/>
    </source>
</evidence>
<organism evidence="3 4">
    <name type="scientific">Solanum tuberosum</name>
    <name type="common">Potato</name>
    <dbReference type="NCBI Taxonomy" id="4113"/>
    <lineage>
        <taxon>Eukaryota</taxon>
        <taxon>Viridiplantae</taxon>
        <taxon>Streptophyta</taxon>
        <taxon>Embryophyta</taxon>
        <taxon>Tracheophyta</taxon>
        <taxon>Spermatophyta</taxon>
        <taxon>Magnoliopsida</taxon>
        <taxon>eudicotyledons</taxon>
        <taxon>Gunneridae</taxon>
        <taxon>Pentapetalae</taxon>
        <taxon>asterids</taxon>
        <taxon>lamiids</taxon>
        <taxon>Solanales</taxon>
        <taxon>Solanaceae</taxon>
        <taxon>Solanoideae</taxon>
        <taxon>Solaneae</taxon>
        <taxon>Solanum</taxon>
    </lineage>
</organism>
<evidence type="ECO:0000259" key="2">
    <source>
        <dbReference type="Pfam" id="PF10536"/>
    </source>
</evidence>
<feature type="domain" description="Aminotransferase-like plant mobile" evidence="2">
    <location>
        <begin position="1"/>
        <end position="150"/>
    </location>
</feature>
<protein>
    <recommendedName>
        <fullName evidence="2">Aminotransferase-like plant mobile domain-containing protein</fullName>
    </recommendedName>
</protein>
<dbReference type="Pfam" id="PF10536">
    <property type="entry name" value="PMD"/>
    <property type="match status" value="1"/>
</dbReference>
<evidence type="ECO:0000313" key="4">
    <source>
        <dbReference type="Proteomes" id="UP000826656"/>
    </source>
</evidence>
<comment type="caution">
    <text evidence="3">The sequence shown here is derived from an EMBL/GenBank/DDBJ whole genome shotgun (WGS) entry which is preliminary data.</text>
</comment>